<keyword evidence="3" id="KW-1185">Reference proteome</keyword>
<protein>
    <submittedName>
        <fullName evidence="2">Uncharacterized protein</fullName>
    </submittedName>
</protein>
<sequence length="90" mass="9774">MKKIAGFILLSVGGYILISLVMHFFGVAETVTETATVTVENSESYELGVTIGKILIGCIAVAALYFGYMLLKKANEEVKKDAAKKMPKKK</sequence>
<evidence type="ECO:0000313" key="2">
    <source>
        <dbReference type="EMBL" id="PTX63093.1"/>
    </source>
</evidence>
<feature type="transmembrane region" description="Helical" evidence="1">
    <location>
        <begin position="47"/>
        <end position="71"/>
    </location>
</feature>
<dbReference type="Proteomes" id="UP000244090">
    <property type="component" value="Unassembled WGS sequence"/>
</dbReference>
<dbReference type="RefSeq" id="WP_108114051.1">
    <property type="nucleotide sequence ID" value="NZ_QBKT01000002.1"/>
</dbReference>
<dbReference type="EMBL" id="QBKT01000002">
    <property type="protein sequence ID" value="PTX63093.1"/>
    <property type="molecule type" value="Genomic_DNA"/>
</dbReference>
<gene>
    <name evidence="2" type="ORF">C8N46_102496</name>
</gene>
<name>A0A2T6C483_9FLAO</name>
<proteinExistence type="predicted"/>
<keyword evidence="1" id="KW-0472">Membrane</keyword>
<comment type="caution">
    <text evidence="2">The sequence shown here is derived from an EMBL/GenBank/DDBJ whole genome shotgun (WGS) entry which is preliminary data.</text>
</comment>
<evidence type="ECO:0000256" key="1">
    <source>
        <dbReference type="SAM" id="Phobius"/>
    </source>
</evidence>
<evidence type="ECO:0000313" key="3">
    <source>
        <dbReference type="Proteomes" id="UP000244090"/>
    </source>
</evidence>
<keyword evidence="1" id="KW-1133">Transmembrane helix</keyword>
<keyword evidence="1" id="KW-0812">Transmembrane</keyword>
<feature type="transmembrane region" description="Helical" evidence="1">
    <location>
        <begin position="7"/>
        <end position="27"/>
    </location>
</feature>
<reference evidence="2 3" key="1">
    <citation type="submission" date="2018-04" db="EMBL/GenBank/DDBJ databases">
        <title>Genomic Encyclopedia of Archaeal and Bacterial Type Strains, Phase II (KMG-II): from individual species to whole genera.</title>
        <authorList>
            <person name="Goeker M."/>
        </authorList>
    </citation>
    <scope>NUCLEOTIDE SEQUENCE [LARGE SCALE GENOMIC DNA]</scope>
    <source>
        <strain evidence="2 3">DSM 25731</strain>
    </source>
</reference>
<organism evidence="2 3">
    <name type="scientific">Kordia periserrulae</name>
    <dbReference type="NCBI Taxonomy" id="701523"/>
    <lineage>
        <taxon>Bacteria</taxon>
        <taxon>Pseudomonadati</taxon>
        <taxon>Bacteroidota</taxon>
        <taxon>Flavobacteriia</taxon>
        <taxon>Flavobacteriales</taxon>
        <taxon>Flavobacteriaceae</taxon>
        <taxon>Kordia</taxon>
    </lineage>
</organism>
<accession>A0A2T6C483</accession>
<dbReference type="AlphaFoldDB" id="A0A2T6C483"/>